<dbReference type="EMBL" id="BGPR01000262">
    <property type="protein sequence ID" value="GBM08945.1"/>
    <property type="molecule type" value="Genomic_DNA"/>
</dbReference>
<evidence type="ECO:0000313" key="1">
    <source>
        <dbReference type="EMBL" id="GBM08945.1"/>
    </source>
</evidence>
<name>A0A4Y2D083_ARAVE</name>
<sequence length="101" mass="11329">MDDIVSEAPDLETARRLQSQLRDAMKSCGMTLHMLSSNSPEFLISSLSSDVEHSFSVDTDLSVKTLGVSWKPFQNRFVFKVSISSKPSYTEREVVSVITRL</sequence>
<keyword evidence="2" id="KW-1185">Reference proteome</keyword>
<dbReference type="AlphaFoldDB" id="A0A4Y2D083"/>
<reference evidence="1 2" key="1">
    <citation type="journal article" date="2019" name="Sci. Rep.">
        <title>Orb-weaving spider Araneus ventricosus genome elucidates the spidroin gene catalogue.</title>
        <authorList>
            <person name="Kono N."/>
            <person name="Nakamura H."/>
            <person name="Ohtoshi R."/>
            <person name="Moran D.A.P."/>
            <person name="Shinohara A."/>
            <person name="Yoshida Y."/>
            <person name="Fujiwara M."/>
            <person name="Mori M."/>
            <person name="Tomita M."/>
            <person name="Arakawa K."/>
        </authorList>
    </citation>
    <scope>NUCLEOTIDE SEQUENCE [LARGE SCALE GENOMIC DNA]</scope>
</reference>
<evidence type="ECO:0000313" key="2">
    <source>
        <dbReference type="Proteomes" id="UP000499080"/>
    </source>
</evidence>
<proteinExistence type="predicted"/>
<dbReference type="Proteomes" id="UP000499080">
    <property type="component" value="Unassembled WGS sequence"/>
</dbReference>
<dbReference type="OrthoDB" id="6431042at2759"/>
<protein>
    <recommendedName>
        <fullName evidence="3">Reverse transcriptase domain-containing protein</fullName>
    </recommendedName>
</protein>
<gene>
    <name evidence="1" type="ORF">AVEN_57482_1</name>
</gene>
<organism evidence="1 2">
    <name type="scientific">Araneus ventricosus</name>
    <name type="common">Orbweaver spider</name>
    <name type="synonym">Epeira ventricosa</name>
    <dbReference type="NCBI Taxonomy" id="182803"/>
    <lineage>
        <taxon>Eukaryota</taxon>
        <taxon>Metazoa</taxon>
        <taxon>Ecdysozoa</taxon>
        <taxon>Arthropoda</taxon>
        <taxon>Chelicerata</taxon>
        <taxon>Arachnida</taxon>
        <taxon>Araneae</taxon>
        <taxon>Araneomorphae</taxon>
        <taxon>Entelegynae</taxon>
        <taxon>Araneoidea</taxon>
        <taxon>Araneidae</taxon>
        <taxon>Araneus</taxon>
    </lineage>
</organism>
<evidence type="ECO:0008006" key="3">
    <source>
        <dbReference type="Google" id="ProtNLM"/>
    </source>
</evidence>
<comment type="caution">
    <text evidence="1">The sequence shown here is derived from an EMBL/GenBank/DDBJ whole genome shotgun (WGS) entry which is preliminary data.</text>
</comment>
<accession>A0A4Y2D083</accession>